<evidence type="ECO:0000259" key="4">
    <source>
        <dbReference type="PROSITE" id="PS50011"/>
    </source>
</evidence>
<dbReference type="EMBL" id="BMAW01016762">
    <property type="protein sequence ID" value="GFT50675.1"/>
    <property type="molecule type" value="Genomic_DNA"/>
</dbReference>
<sequence>MYDPERESDVAVKIVTSENIAESELAMWPKLHHPNIVPLLELMTLKPLDVAIFVMPVQKKTLHDMMYDKRFLNRNDSLDFLKIWLYEILCALEYLDSRYLCHLDIKVDNVLISREYTAMICDFSFLNSTIKPLERYDLGLPYIYRPPEACQSIGNDIVVDGRSYDMWGFGIMTLEIFTHFILAANIPDCSNWVKEVYPTIFNTLQEREFIKLMIQTFPGYDMSLTQIKLALNFIHSFLMYIPSERASPIEALQHQFLNRGVLFGPITDSIWIHKIQVKSMELPTDRKRKIKFSIPLERIVDANETQTKINGSGHSTDDEYLTVSDSDEDTKDTNSNDECMENLSEKDHSTNVNTPKIKKVPNKSTEVTIKELLVHGNSDAISDNNLSHMEVNENDKVSVSEKIGEKKICQLQSVSSLQYISQVNKPYNSMYHLSRHVDNVEQFKKNSKRFPQLYLKNIPNKLKKQYGETQNNFRMSRESFIPKRTYMRPRFNKYYLDEAQLRYIPNSEFLIRKFHERKNVQLSSNDKNKFYRIPPRNAHFYENRDMDTHSHIENSSESSVSNSDSKTGSENTNLSQSDSQRSETSVRTEICTPGNEESPHMDNMVDEKMEINDSNTKTEINSACKPSKFGTGDPSQTEFDEIINLEDINVPTTSQEGLVSVSTKDEESTLSTDIRDDTSQFMTSVTHTLGQLNQINDILQKVMICENCNSKRRHHLDEAVENDALTEISPNASNSKNQENTNQVTDAMDVKVFENLKNKDIINSDIFPNEADAPFEIKDGQNLNLIINCPIVKKKVLNMKTTHDATEEKDSESKLKNE</sequence>
<feature type="domain" description="Protein kinase" evidence="4">
    <location>
        <begin position="1"/>
        <end position="257"/>
    </location>
</feature>
<dbReference type="InterPro" id="IPR011009">
    <property type="entry name" value="Kinase-like_dom_sf"/>
</dbReference>
<dbReference type="PANTHER" id="PTHR24055">
    <property type="entry name" value="MITOGEN-ACTIVATED PROTEIN KINASE"/>
    <property type="match status" value="1"/>
</dbReference>
<proteinExistence type="predicted"/>
<protein>
    <submittedName>
        <fullName evidence="5">Protein kinase domain-containing protein</fullName>
    </submittedName>
</protein>
<dbReference type="SMART" id="SM00220">
    <property type="entry name" value="S_TKc"/>
    <property type="match status" value="1"/>
</dbReference>
<dbReference type="AlphaFoldDB" id="A0A8X6P4Z9"/>
<keyword evidence="5" id="KW-0418">Kinase</keyword>
<dbReference type="InterPro" id="IPR050117">
    <property type="entry name" value="MAPK"/>
</dbReference>
<keyword evidence="5" id="KW-0808">Transferase</keyword>
<feature type="region of interest" description="Disordered" evidence="3">
    <location>
        <begin position="305"/>
        <end position="356"/>
    </location>
</feature>
<dbReference type="Gene3D" id="1.10.510.10">
    <property type="entry name" value="Transferase(Phosphotransferase) domain 1"/>
    <property type="match status" value="1"/>
</dbReference>
<feature type="compositionally biased region" description="Low complexity" evidence="3">
    <location>
        <begin position="555"/>
        <end position="565"/>
    </location>
</feature>
<accession>A0A8X6P4Z9</accession>
<feature type="region of interest" description="Disordered" evidence="3">
    <location>
        <begin position="550"/>
        <end position="601"/>
    </location>
</feature>
<dbReference type="OrthoDB" id="6431554at2759"/>
<comment type="caution">
    <text evidence="5">The sequence shown here is derived from an EMBL/GenBank/DDBJ whole genome shotgun (WGS) entry which is preliminary data.</text>
</comment>
<dbReference type="Proteomes" id="UP000887013">
    <property type="component" value="Unassembled WGS sequence"/>
</dbReference>
<evidence type="ECO:0000256" key="3">
    <source>
        <dbReference type="SAM" id="MobiDB-lite"/>
    </source>
</evidence>
<dbReference type="GO" id="GO:0004672">
    <property type="term" value="F:protein kinase activity"/>
    <property type="evidence" value="ECO:0007669"/>
    <property type="project" value="InterPro"/>
</dbReference>
<dbReference type="PROSITE" id="PS50011">
    <property type="entry name" value="PROTEIN_KINASE_DOM"/>
    <property type="match status" value="1"/>
</dbReference>
<dbReference type="Pfam" id="PF00069">
    <property type="entry name" value="Pkinase"/>
    <property type="match status" value="1"/>
</dbReference>
<keyword evidence="1" id="KW-0547">Nucleotide-binding</keyword>
<dbReference type="PROSITE" id="PS00108">
    <property type="entry name" value="PROTEIN_KINASE_ST"/>
    <property type="match status" value="1"/>
</dbReference>
<keyword evidence="6" id="KW-1185">Reference proteome</keyword>
<dbReference type="CDD" id="cd00180">
    <property type="entry name" value="PKc"/>
    <property type="match status" value="1"/>
</dbReference>
<dbReference type="InterPro" id="IPR000719">
    <property type="entry name" value="Prot_kinase_dom"/>
</dbReference>
<dbReference type="SUPFAM" id="SSF56112">
    <property type="entry name" value="Protein kinase-like (PK-like)"/>
    <property type="match status" value="1"/>
</dbReference>
<feature type="compositionally biased region" description="Polar residues" evidence="3">
    <location>
        <begin position="566"/>
        <end position="579"/>
    </location>
</feature>
<organism evidence="5 6">
    <name type="scientific">Nephila pilipes</name>
    <name type="common">Giant wood spider</name>
    <name type="synonym">Nephila maculata</name>
    <dbReference type="NCBI Taxonomy" id="299642"/>
    <lineage>
        <taxon>Eukaryota</taxon>
        <taxon>Metazoa</taxon>
        <taxon>Ecdysozoa</taxon>
        <taxon>Arthropoda</taxon>
        <taxon>Chelicerata</taxon>
        <taxon>Arachnida</taxon>
        <taxon>Araneae</taxon>
        <taxon>Araneomorphae</taxon>
        <taxon>Entelegynae</taxon>
        <taxon>Araneoidea</taxon>
        <taxon>Nephilidae</taxon>
        <taxon>Nephila</taxon>
    </lineage>
</organism>
<dbReference type="InterPro" id="IPR008271">
    <property type="entry name" value="Ser/Thr_kinase_AS"/>
</dbReference>
<evidence type="ECO:0000256" key="2">
    <source>
        <dbReference type="ARBA" id="ARBA00022840"/>
    </source>
</evidence>
<keyword evidence="2" id="KW-0067">ATP-binding</keyword>
<dbReference type="GO" id="GO:0005524">
    <property type="term" value="F:ATP binding"/>
    <property type="evidence" value="ECO:0007669"/>
    <property type="project" value="UniProtKB-KW"/>
</dbReference>
<evidence type="ECO:0000313" key="6">
    <source>
        <dbReference type="Proteomes" id="UP000887013"/>
    </source>
</evidence>
<name>A0A8X6P4Z9_NEPPI</name>
<feature type="compositionally biased region" description="Polar residues" evidence="3">
    <location>
        <begin position="305"/>
        <end position="314"/>
    </location>
</feature>
<reference evidence="5" key="1">
    <citation type="submission" date="2020-08" db="EMBL/GenBank/DDBJ databases">
        <title>Multicomponent nature underlies the extraordinary mechanical properties of spider dragline silk.</title>
        <authorList>
            <person name="Kono N."/>
            <person name="Nakamura H."/>
            <person name="Mori M."/>
            <person name="Yoshida Y."/>
            <person name="Ohtoshi R."/>
            <person name="Malay A.D."/>
            <person name="Moran D.A.P."/>
            <person name="Tomita M."/>
            <person name="Numata K."/>
            <person name="Arakawa K."/>
        </authorList>
    </citation>
    <scope>NUCLEOTIDE SEQUENCE</scope>
</reference>
<evidence type="ECO:0000256" key="1">
    <source>
        <dbReference type="ARBA" id="ARBA00022741"/>
    </source>
</evidence>
<gene>
    <name evidence="5" type="primary">AVEN_85503_1</name>
    <name evidence="5" type="ORF">NPIL_243011</name>
</gene>
<evidence type="ECO:0000313" key="5">
    <source>
        <dbReference type="EMBL" id="GFT50675.1"/>
    </source>
</evidence>